<dbReference type="KEGG" id="rht:NT26_2157"/>
<protein>
    <submittedName>
        <fullName evidence="1">Uncharacterized protein</fullName>
    </submittedName>
</protein>
<proteinExistence type="predicted"/>
<dbReference type="STRING" id="1125847.NT26_2157"/>
<dbReference type="EMBL" id="FO082820">
    <property type="protein sequence ID" value="CCF19881.1"/>
    <property type="molecule type" value="Genomic_DNA"/>
</dbReference>
<accession>L0NGC5</accession>
<dbReference type="AlphaFoldDB" id="L0NGC5"/>
<evidence type="ECO:0000313" key="1">
    <source>
        <dbReference type="EMBL" id="CCF19881.1"/>
    </source>
</evidence>
<name>L0NGC5_9HYPH</name>
<evidence type="ECO:0000313" key="2">
    <source>
        <dbReference type="Proteomes" id="UP000010792"/>
    </source>
</evidence>
<keyword evidence="2" id="KW-1185">Reference proteome</keyword>
<dbReference type="Proteomes" id="UP000010792">
    <property type="component" value="Chromosome"/>
</dbReference>
<reference evidence="1 2" key="1">
    <citation type="journal article" date="2013" name="Genome Biol. Evol.">
        <title>Life in an arsenic-containing gold mine: genome and physiology of the autotrophic arsenite-oxidizing bacterium rhizobium sp. NT-26.</title>
        <authorList>
            <person name="Andres J."/>
            <person name="Arsene-Ploetze F."/>
            <person name="Barbe V."/>
            <person name="Brochier-Armanet C."/>
            <person name="Cleiss-Arnold J."/>
            <person name="Coppee J.Y."/>
            <person name="Dillies M.A."/>
            <person name="Geist"/>
            <person name="L"/>
            <person name="Joublin A."/>
            <person name="Koechler S."/>
            <person name="Lassalle F."/>
            <person name="Marchal M."/>
            <person name="Medigue C."/>
            <person name="Muller D."/>
            <person name="Nesme X."/>
            <person name="Plewniak F."/>
            <person name="Proux C."/>
            <person name="Ramirez-Bahena M.H."/>
            <person name="Schenowitz C."/>
            <person name="Sismeiro O."/>
            <person name="Vallenet D."/>
            <person name="Santini J.M."/>
            <person name="Bertin P.N."/>
        </authorList>
    </citation>
    <scope>NUCLEOTIDE SEQUENCE [LARGE SCALE GENOMIC DNA]</scope>
    <source>
        <strain evidence="1 2">NT-26</strain>
    </source>
</reference>
<sequence>MAATFRFAPEPYRTRLTGQLAPLSLDVVLTRFPGAALLKAFLKFIPKHKFRRFEDGAYEPLEDLFLRIVN</sequence>
<organism evidence="1 2">
    <name type="scientific">Pseudorhizobium banfieldiae</name>
    <dbReference type="NCBI Taxonomy" id="1125847"/>
    <lineage>
        <taxon>Bacteria</taxon>
        <taxon>Pseudomonadati</taxon>
        <taxon>Pseudomonadota</taxon>
        <taxon>Alphaproteobacteria</taxon>
        <taxon>Hyphomicrobiales</taxon>
        <taxon>Rhizobiaceae</taxon>
        <taxon>Rhizobium/Agrobacterium group</taxon>
        <taxon>Pseudorhizobium</taxon>
    </lineage>
</organism>
<gene>
    <name evidence="1" type="ORF">NT26_2157</name>
</gene>